<comment type="similarity">
    <text evidence="2">Belongs to the OMP decarboxylase family. Type 2 subfamily.</text>
</comment>
<dbReference type="PANTHER" id="PTHR43375">
    <property type="entry name" value="OROTIDINE 5'-PHOSPHATE DECARBOXYLASE"/>
    <property type="match status" value="1"/>
</dbReference>
<evidence type="ECO:0000256" key="7">
    <source>
        <dbReference type="NCBIfam" id="TIGR02127"/>
    </source>
</evidence>
<keyword evidence="4" id="KW-0665">Pyrimidine biosynthesis</keyword>
<dbReference type="GO" id="GO:0044205">
    <property type="term" value="P:'de novo' UMP biosynthetic process"/>
    <property type="evidence" value="ECO:0007669"/>
    <property type="project" value="UniProtKB-UniPathway"/>
</dbReference>
<evidence type="ECO:0000256" key="4">
    <source>
        <dbReference type="ARBA" id="ARBA00022975"/>
    </source>
</evidence>
<dbReference type="NCBIfam" id="TIGR02127">
    <property type="entry name" value="pyrF_sub2"/>
    <property type="match status" value="1"/>
</dbReference>
<dbReference type="InterPro" id="IPR011060">
    <property type="entry name" value="RibuloseP-bd_barrel"/>
</dbReference>
<reference evidence="9 10" key="1">
    <citation type="journal article" date="2016" name="Nat. Commun.">
        <title>Thousands of microbial genomes shed light on interconnected biogeochemical processes in an aquifer system.</title>
        <authorList>
            <person name="Anantharaman K."/>
            <person name="Brown C.T."/>
            <person name="Hug L.A."/>
            <person name="Sharon I."/>
            <person name="Castelle C.J."/>
            <person name="Probst A.J."/>
            <person name="Thomas B.C."/>
            <person name="Singh A."/>
            <person name="Wilkins M.J."/>
            <person name="Karaoz U."/>
            <person name="Brodie E.L."/>
            <person name="Williams K.H."/>
            <person name="Hubbard S.S."/>
            <person name="Banfield J.F."/>
        </authorList>
    </citation>
    <scope>NUCLEOTIDE SEQUENCE [LARGE SCALE GENOMIC DNA]</scope>
</reference>
<keyword evidence="5" id="KW-0456">Lyase</keyword>
<evidence type="ECO:0000256" key="5">
    <source>
        <dbReference type="ARBA" id="ARBA00023239"/>
    </source>
</evidence>
<dbReference type="Pfam" id="PF00215">
    <property type="entry name" value="OMPdecase"/>
    <property type="match status" value="1"/>
</dbReference>
<keyword evidence="3" id="KW-0210">Decarboxylase</keyword>
<evidence type="ECO:0000256" key="1">
    <source>
        <dbReference type="ARBA" id="ARBA00004861"/>
    </source>
</evidence>
<evidence type="ECO:0000313" key="9">
    <source>
        <dbReference type="EMBL" id="OGG16627.1"/>
    </source>
</evidence>
<name>A0A1F5ZX62_9BACT</name>
<comment type="catalytic activity">
    <reaction evidence="6">
        <text>orotidine 5'-phosphate + H(+) = UMP + CO2</text>
        <dbReference type="Rhea" id="RHEA:11596"/>
        <dbReference type="ChEBI" id="CHEBI:15378"/>
        <dbReference type="ChEBI" id="CHEBI:16526"/>
        <dbReference type="ChEBI" id="CHEBI:57538"/>
        <dbReference type="ChEBI" id="CHEBI:57865"/>
        <dbReference type="EC" id="4.1.1.23"/>
    </reaction>
</comment>
<evidence type="ECO:0000259" key="8">
    <source>
        <dbReference type="SMART" id="SM00934"/>
    </source>
</evidence>
<dbReference type="InterPro" id="IPR013785">
    <property type="entry name" value="Aldolase_TIM"/>
</dbReference>
<dbReference type="UniPathway" id="UPA00070">
    <property type="reaction ID" value="UER00120"/>
</dbReference>
<gene>
    <name evidence="9" type="ORF">A3D77_08085</name>
</gene>
<proteinExistence type="inferred from homology"/>
<dbReference type="PANTHER" id="PTHR43375:SF1">
    <property type="entry name" value="OROTIDINE 5'-PHOSPHATE DECARBOXYLASE"/>
    <property type="match status" value="1"/>
</dbReference>
<sequence length="260" mass="29056">MTFRKKLSSASKKNNSLLCVGLDTDAKKISGSQFEFNKKIIDATHDLVCVYKPNTAFYESLGAEGIENLKQSIDYIKNTYPEIPVILDAKRGDIGNTNEGYIEFAFNYLKADAITLHPYMGKRSLDPFLKMEEKTFFILCRTSNEGAGEFQNLLVNSKPLYELVAQHVKDEWNYNGNCGLVVGATYPKELKRIREIAPDLPFLIPGIGAQGGDVEKTVSAGIDTNGENAIINSSRSIIFAQNPREEAEKLKKLINSYRKI</sequence>
<organism evidence="9 10">
    <name type="scientific">Candidatus Gottesmanbacteria bacterium RIFCSPHIGHO2_02_FULL_39_11</name>
    <dbReference type="NCBI Taxonomy" id="1798382"/>
    <lineage>
        <taxon>Bacteria</taxon>
        <taxon>Candidatus Gottesmaniibacteriota</taxon>
    </lineage>
</organism>
<accession>A0A1F5ZX62</accession>
<evidence type="ECO:0000313" key="10">
    <source>
        <dbReference type="Proteomes" id="UP000176923"/>
    </source>
</evidence>
<dbReference type="STRING" id="1798382.A3D77_08085"/>
<dbReference type="Gene3D" id="3.20.20.70">
    <property type="entry name" value="Aldolase class I"/>
    <property type="match status" value="1"/>
</dbReference>
<dbReference type="Proteomes" id="UP000176923">
    <property type="component" value="Unassembled WGS sequence"/>
</dbReference>
<dbReference type="PROSITE" id="PS00156">
    <property type="entry name" value="OMPDECASE"/>
    <property type="match status" value="1"/>
</dbReference>
<evidence type="ECO:0000256" key="6">
    <source>
        <dbReference type="ARBA" id="ARBA00049157"/>
    </source>
</evidence>
<comment type="pathway">
    <text evidence="1">Pyrimidine metabolism; UMP biosynthesis via de novo pathway; UMP from orotate: step 2/2.</text>
</comment>
<dbReference type="GO" id="GO:0004590">
    <property type="term" value="F:orotidine-5'-phosphate decarboxylase activity"/>
    <property type="evidence" value="ECO:0007669"/>
    <property type="project" value="UniProtKB-UniRule"/>
</dbReference>
<comment type="caution">
    <text evidence="9">The sequence shown here is derived from an EMBL/GenBank/DDBJ whole genome shotgun (WGS) entry which is preliminary data.</text>
</comment>
<dbReference type="GO" id="GO:0006207">
    <property type="term" value="P:'de novo' pyrimidine nucleobase biosynthetic process"/>
    <property type="evidence" value="ECO:0007669"/>
    <property type="project" value="InterPro"/>
</dbReference>
<dbReference type="InterPro" id="IPR001754">
    <property type="entry name" value="OMPdeCOase_dom"/>
</dbReference>
<dbReference type="InterPro" id="IPR011995">
    <property type="entry name" value="OMPdecase_type-2"/>
</dbReference>
<dbReference type="SUPFAM" id="SSF51366">
    <property type="entry name" value="Ribulose-phoshate binding barrel"/>
    <property type="match status" value="1"/>
</dbReference>
<feature type="domain" description="Orotidine 5'-phosphate decarboxylase" evidence="8">
    <location>
        <begin position="17"/>
        <end position="250"/>
    </location>
</feature>
<dbReference type="CDD" id="cd04725">
    <property type="entry name" value="OMP_decarboxylase_like"/>
    <property type="match status" value="1"/>
</dbReference>
<protein>
    <recommendedName>
        <fullName evidence="7">Orotidine-5'-phosphate decarboxylase</fullName>
        <ecNumber evidence="7">4.1.1.23</ecNumber>
    </recommendedName>
</protein>
<dbReference type="InterPro" id="IPR018089">
    <property type="entry name" value="OMPdecase_AS"/>
</dbReference>
<evidence type="ECO:0000256" key="2">
    <source>
        <dbReference type="ARBA" id="ARBA00008847"/>
    </source>
</evidence>
<dbReference type="EC" id="4.1.1.23" evidence="7"/>
<dbReference type="SMART" id="SM00934">
    <property type="entry name" value="OMPdecase"/>
    <property type="match status" value="1"/>
</dbReference>
<evidence type="ECO:0000256" key="3">
    <source>
        <dbReference type="ARBA" id="ARBA00022793"/>
    </source>
</evidence>
<dbReference type="AlphaFoldDB" id="A0A1F5ZX62"/>
<dbReference type="EMBL" id="MFJL01000010">
    <property type="protein sequence ID" value="OGG16627.1"/>
    <property type="molecule type" value="Genomic_DNA"/>
</dbReference>